<accession>A0A382EYX7</accession>
<reference evidence="1" key="1">
    <citation type="submission" date="2018-05" db="EMBL/GenBank/DDBJ databases">
        <authorList>
            <person name="Lanie J.A."/>
            <person name="Ng W.-L."/>
            <person name="Kazmierczak K.M."/>
            <person name="Andrzejewski T.M."/>
            <person name="Davidsen T.M."/>
            <person name="Wayne K.J."/>
            <person name="Tettelin H."/>
            <person name="Glass J.I."/>
            <person name="Rusch D."/>
            <person name="Podicherti R."/>
            <person name="Tsui H.-C.T."/>
            <person name="Winkler M.E."/>
        </authorList>
    </citation>
    <scope>NUCLEOTIDE SEQUENCE</scope>
</reference>
<feature type="non-terminal residue" evidence="1">
    <location>
        <position position="37"/>
    </location>
</feature>
<dbReference type="EMBL" id="UINC01046723">
    <property type="protein sequence ID" value="SVB55101.1"/>
    <property type="molecule type" value="Genomic_DNA"/>
</dbReference>
<dbReference type="AlphaFoldDB" id="A0A382EYX7"/>
<organism evidence="1">
    <name type="scientific">marine metagenome</name>
    <dbReference type="NCBI Taxonomy" id="408172"/>
    <lineage>
        <taxon>unclassified sequences</taxon>
        <taxon>metagenomes</taxon>
        <taxon>ecological metagenomes</taxon>
    </lineage>
</organism>
<proteinExistence type="predicted"/>
<protein>
    <submittedName>
        <fullName evidence="1">Uncharacterized protein</fullName>
    </submittedName>
</protein>
<feature type="non-terminal residue" evidence="1">
    <location>
        <position position="1"/>
    </location>
</feature>
<name>A0A382EYX7_9ZZZZ</name>
<sequence length="37" mass="4012">VSNGKNVAEINDVNNNEFTINDGKKSIGNKIPVKIDL</sequence>
<evidence type="ECO:0000313" key="1">
    <source>
        <dbReference type="EMBL" id="SVB55101.1"/>
    </source>
</evidence>
<gene>
    <name evidence="1" type="ORF">METZ01_LOCUS207955</name>
</gene>